<name>A0ABN2CH89_9ACTN</name>
<dbReference type="EMBL" id="BAAAOS010000007">
    <property type="protein sequence ID" value="GAA1557442.1"/>
    <property type="molecule type" value="Genomic_DNA"/>
</dbReference>
<comment type="caution">
    <text evidence="5">The sequence shown here is derived from an EMBL/GenBank/DDBJ whole genome shotgun (WGS) entry which is preliminary data.</text>
</comment>
<dbReference type="RefSeq" id="WP_344209948.1">
    <property type="nucleotide sequence ID" value="NZ_BAAAOS010000007.1"/>
</dbReference>
<dbReference type="InterPro" id="IPR003313">
    <property type="entry name" value="AraC-bd"/>
</dbReference>
<dbReference type="InterPro" id="IPR037923">
    <property type="entry name" value="HTH-like"/>
</dbReference>
<dbReference type="SMART" id="SM00342">
    <property type="entry name" value="HTH_ARAC"/>
    <property type="match status" value="1"/>
</dbReference>
<evidence type="ECO:0000256" key="3">
    <source>
        <dbReference type="ARBA" id="ARBA00023163"/>
    </source>
</evidence>
<dbReference type="Gene3D" id="2.60.120.10">
    <property type="entry name" value="Jelly Rolls"/>
    <property type="match status" value="1"/>
</dbReference>
<accession>A0ABN2CH89</accession>
<dbReference type="Gene3D" id="1.10.10.60">
    <property type="entry name" value="Homeodomain-like"/>
    <property type="match status" value="1"/>
</dbReference>
<evidence type="ECO:0000313" key="5">
    <source>
        <dbReference type="EMBL" id="GAA1557442.1"/>
    </source>
</evidence>
<feature type="domain" description="HTH araC/xylS-type" evidence="4">
    <location>
        <begin position="167"/>
        <end position="264"/>
    </location>
</feature>
<dbReference type="PANTHER" id="PTHR46796:SF2">
    <property type="entry name" value="TRANSCRIPTIONAL REGULATORY PROTEIN"/>
    <property type="match status" value="1"/>
</dbReference>
<evidence type="ECO:0000256" key="1">
    <source>
        <dbReference type="ARBA" id="ARBA00023015"/>
    </source>
</evidence>
<keyword evidence="3" id="KW-0804">Transcription</keyword>
<dbReference type="SUPFAM" id="SSF46689">
    <property type="entry name" value="Homeodomain-like"/>
    <property type="match status" value="2"/>
</dbReference>
<evidence type="ECO:0000259" key="4">
    <source>
        <dbReference type="PROSITE" id="PS01124"/>
    </source>
</evidence>
<evidence type="ECO:0000313" key="6">
    <source>
        <dbReference type="Proteomes" id="UP001500393"/>
    </source>
</evidence>
<dbReference type="InterPro" id="IPR050204">
    <property type="entry name" value="AraC_XylS_family_regulators"/>
</dbReference>
<dbReference type="InterPro" id="IPR009057">
    <property type="entry name" value="Homeodomain-like_sf"/>
</dbReference>
<dbReference type="SUPFAM" id="SSF51215">
    <property type="entry name" value="Regulatory protein AraC"/>
    <property type="match status" value="1"/>
</dbReference>
<proteinExistence type="predicted"/>
<dbReference type="Proteomes" id="UP001500393">
    <property type="component" value="Unassembled WGS sequence"/>
</dbReference>
<reference evidence="5 6" key="1">
    <citation type="journal article" date="2019" name="Int. J. Syst. Evol. Microbiol.">
        <title>The Global Catalogue of Microorganisms (GCM) 10K type strain sequencing project: providing services to taxonomists for standard genome sequencing and annotation.</title>
        <authorList>
            <consortium name="The Broad Institute Genomics Platform"/>
            <consortium name="The Broad Institute Genome Sequencing Center for Infectious Disease"/>
            <person name="Wu L."/>
            <person name="Ma J."/>
        </authorList>
    </citation>
    <scope>NUCLEOTIDE SEQUENCE [LARGE SCALE GENOMIC DNA]</scope>
    <source>
        <strain evidence="5 6">JCM 14969</strain>
    </source>
</reference>
<gene>
    <name evidence="5" type="ORF">GCM10009789_08520</name>
</gene>
<keyword evidence="1" id="KW-0805">Transcription regulation</keyword>
<keyword evidence="6" id="KW-1185">Reference proteome</keyword>
<dbReference type="InterPro" id="IPR018060">
    <property type="entry name" value="HTH_AraC"/>
</dbReference>
<organism evidence="5 6">
    <name type="scientific">Kribbella sancticallisti</name>
    <dbReference type="NCBI Taxonomy" id="460087"/>
    <lineage>
        <taxon>Bacteria</taxon>
        <taxon>Bacillati</taxon>
        <taxon>Actinomycetota</taxon>
        <taxon>Actinomycetes</taxon>
        <taxon>Propionibacteriales</taxon>
        <taxon>Kribbellaceae</taxon>
        <taxon>Kribbella</taxon>
    </lineage>
</organism>
<dbReference type="PANTHER" id="PTHR46796">
    <property type="entry name" value="HTH-TYPE TRANSCRIPTIONAL ACTIVATOR RHAS-RELATED"/>
    <property type="match status" value="1"/>
</dbReference>
<keyword evidence="2" id="KW-0238">DNA-binding</keyword>
<dbReference type="Pfam" id="PF02311">
    <property type="entry name" value="AraC_binding"/>
    <property type="match status" value="1"/>
</dbReference>
<sequence length="264" mass="29646">MSGGAQVRAWRPGIDGVVEVLHAYFPSHAYPSHTHDAWTVLIVDEGAVRYDLDHREHGLAQAQVSLLPPNVPHDGRSVHPEGFRKRVLYLDPQRLGGEGLVGAAVDHPEYVDPVLRRRLHQLHGVLVDGREDLEAQSRLTLIEERLQQHLRRQVTDPPDRRDAGVAAKLREVLDGHLPTGITLDEASKLVHAHPAHLVRAFSREYGMPPHRYLTGRRVDLARRFLLEGRPPAEVAGLAGFYDQSHLNRHFRKMLGVTPAAFVRP</sequence>
<dbReference type="Pfam" id="PF12833">
    <property type="entry name" value="HTH_18"/>
    <property type="match status" value="1"/>
</dbReference>
<evidence type="ECO:0000256" key="2">
    <source>
        <dbReference type="ARBA" id="ARBA00023125"/>
    </source>
</evidence>
<dbReference type="InterPro" id="IPR014710">
    <property type="entry name" value="RmlC-like_jellyroll"/>
</dbReference>
<protein>
    <submittedName>
        <fullName evidence="5">AraC family transcriptional regulator</fullName>
    </submittedName>
</protein>
<dbReference type="PROSITE" id="PS01124">
    <property type="entry name" value="HTH_ARAC_FAMILY_2"/>
    <property type="match status" value="1"/>
</dbReference>